<proteinExistence type="predicted"/>
<evidence type="ECO:0000313" key="4">
    <source>
        <dbReference type="EMBL" id="HIR87422.1"/>
    </source>
</evidence>
<dbReference type="SUPFAM" id="SSF82693">
    <property type="entry name" value="Multidrug efflux transporter AcrB pore domain, PN1, PN2, PC1 and PC2 subdomains"/>
    <property type="match status" value="2"/>
</dbReference>
<keyword evidence="1" id="KW-0175">Coiled coil</keyword>
<dbReference type="InterPro" id="IPR027463">
    <property type="entry name" value="AcrB_DN_DC_subdom"/>
</dbReference>
<keyword evidence="3" id="KW-1133">Transmembrane helix</keyword>
<comment type="caution">
    <text evidence="4">The sequence shown here is derived from an EMBL/GenBank/DDBJ whole genome shotgun (WGS) entry which is preliminary data.</text>
</comment>
<feature type="compositionally biased region" description="Basic and acidic residues" evidence="2">
    <location>
        <begin position="363"/>
        <end position="413"/>
    </location>
</feature>
<evidence type="ECO:0000313" key="5">
    <source>
        <dbReference type="Proteomes" id="UP000824201"/>
    </source>
</evidence>
<dbReference type="GO" id="GO:0005886">
    <property type="term" value="C:plasma membrane"/>
    <property type="evidence" value="ECO:0007669"/>
    <property type="project" value="TreeGrafter"/>
</dbReference>
<dbReference type="PANTHER" id="PTHR32063">
    <property type="match status" value="1"/>
</dbReference>
<feature type="compositionally biased region" description="Basic and acidic residues" evidence="2">
    <location>
        <begin position="543"/>
        <end position="560"/>
    </location>
</feature>
<feature type="transmembrane region" description="Helical" evidence="3">
    <location>
        <begin position="1238"/>
        <end position="1257"/>
    </location>
</feature>
<feature type="transmembrane region" description="Helical" evidence="3">
    <location>
        <begin position="849"/>
        <end position="876"/>
    </location>
</feature>
<reference evidence="4" key="1">
    <citation type="submission" date="2020-10" db="EMBL/GenBank/DDBJ databases">
        <authorList>
            <person name="Gilroy R."/>
        </authorList>
    </citation>
    <scope>NUCLEOTIDE SEQUENCE</scope>
    <source>
        <strain evidence="4">ChiW13-3771</strain>
    </source>
</reference>
<feature type="transmembrane region" description="Helical" evidence="3">
    <location>
        <begin position="12"/>
        <end position="30"/>
    </location>
</feature>
<dbReference type="Gene3D" id="3.30.70.1320">
    <property type="entry name" value="Multidrug efflux transporter AcrB pore domain like"/>
    <property type="match status" value="2"/>
</dbReference>
<dbReference type="SUPFAM" id="SSF82714">
    <property type="entry name" value="Multidrug efflux transporter AcrB TolC docking domain, DN and DC subdomains"/>
    <property type="match status" value="2"/>
</dbReference>
<feature type="region of interest" description="Disordered" evidence="2">
    <location>
        <begin position="345"/>
        <end position="413"/>
    </location>
</feature>
<evidence type="ECO:0000256" key="1">
    <source>
        <dbReference type="SAM" id="Coils"/>
    </source>
</evidence>
<sequence length="1411" mass="155043">MWKYSVKKPYTVIVAVLMILVLGIVSWTKMTTDLLPEISLPYMVVVTSYEGGSPEEVELIVTKPIEQAMATLDHIENVTSVSSQGQSTVILEFDDSVNMESATIDTREKLDLLSSYWTESVSNPIITKVSPDMLPIITAAVDMEQKSTEELSSIVNNELLSKLEGVSGVASVSISGDIEKEIQVVLDQEKIEQINEKIKEAIQKQMSEAREQLDAAESELETGKQELNNQLSMFSDGSIDFSQGMLSGKLELLKSEIQMAQMESELQEKETEIQQLEIVIKELEKAVAAANEENAQAEAQAVALEQEAAQLKAENEQKEIELKQERAQLEAQIAELKEQLTNLELETPSFEIKPSTSEEATEKEEIPSKETSKETSKESKEQTKESTTESEEKTKEKESTTKEEIKKEKTEKVDEPIKKMAAKSVQSVDYSEQDSILTQLSQLEEQLQEVVAKEQELALNKVSYEMKQSVAESARVSVDTSKNVTAQFEAQLNLSKTQLEQAKQALNTARQQIQSGETTVTDNQDELNTQEKELTKQQQEAQKQLDEANEQMKEAEAQLQEQREALEEAEAKALEEATLDGKITNEAIRSLLQAQNFNMPAGYVKEGDTSYLVRVGDKITDISEMKKLLLFDPKIEGIDPIMLEDVAEISYVDHSAASYAKVNGNDSLILSIQKQNTYSTTEVSEQLNQTFRELEEQYPGLRFTNLMDQGVYINLVVDSVLDNLIMGGLLAIAILILFLKDIKPTMIIACSIPVSVIFAIVLMYFSGVTLNVISLSGLAVGVGMLVDNSVVVIENIYRLKSKGATIIQAAVSGAAQVAGAITSSTLTTICVFLPIVFVEGITRQLFVDMGLTIAYSLLASLVIALTLVPTMSVGLLKKASLKKQVLFDKMLDRYEKLVEKCLIHKWLVIVLVVLILAGSVAASFSRGTAFMPESDSNQLTATLTMPKEAKLEDTTAMADEVTQRIQEIEGVNTVGAIMSSNSLMSGGGTNTRSVTFYVVLEEKRNDTSQEIAVQIEEACQDLDGEVTATGSNMDLSALGGSGISIKVFGEEIDTLKEAASEIAEIVADIEGTEDVSNGINDPIPELRIIIDKEKAMESGLTVAQAYMDLKTELADPTSSTDIEEDGQSYSTIVSDGTNTMTPEDLENYEFTVTQADGTTKAIALKDVAKIEETETLSSINREQQKRVLTVSASIADGYNIGLVSEDLNKALEEYEPPDGCKIEVSGENVTINDAMEQLIQMMLLGVIMIYFIMVAQFQSFLSPFIVMFTIPLAFTGGFLGLFLTGNEISVIAAIGFIMLSGVVVNNGIVLVDYINQLRLEGWERREAIIEAGKTRMRPILMTAITTILGLMTMAMGIGSGADMMQPIAIVTVGGLTYATIMTLFVIPVMYDIFARKQMKSVDKRELEILDD</sequence>
<feature type="transmembrane region" description="Helical" evidence="3">
    <location>
        <begin position="746"/>
        <end position="766"/>
    </location>
</feature>
<dbReference type="Pfam" id="PF00873">
    <property type="entry name" value="ACR_tran"/>
    <property type="match status" value="2"/>
</dbReference>
<keyword evidence="3" id="KW-0472">Membrane</keyword>
<feature type="region of interest" description="Disordered" evidence="2">
    <location>
        <begin position="532"/>
        <end position="560"/>
    </location>
</feature>
<dbReference type="Gene3D" id="3.30.2090.10">
    <property type="entry name" value="Multidrug efflux transporter AcrB TolC docking domain, DN and DC subdomains"/>
    <property type="match status" value="3"/>
</dbReference>
<dbReference type="EMBL" id="DVHN01000002">
    <property type="protein sequence ID" value="HIR87422.1"/>
    <property type="molecule type" value="Genomic_DNA"/>
</dbReference>
<dbReference type="InterPro" id="IPR001036">
    <property type="entry name" value="Acrflvin-R"/>
</dbReference>
<dbReference type="PANTHER" id="PTHR32063:SF0">
    <property type="entry name" value="SWARMING MOTILITY PROTEIN SWRC"/>
    <property type="match status" value="1"/>
</dbReference>
<feature type="transmembrane region" description="Helical" evidence="3">
    <location>
        <begin position="1367"/>
        <end position="1390"/>
    </location>
</feature>
<feature type="transmembrane region" description="Helical" evidence="3">
    <location>
        <begin position="1339"/>
        <end position="1361"/>
    </location>
</feature>
<evidence type="ECO:0000256" key="3">
    <source>
        <dbReference type="SAM" id="Phobius"/>
    </source>
</evidence>
<dbReference type="Gene3D" id="1.20.1640.10">
    <property type="entry name" value="Multidrug efflux transporter AcrB transmembrane domain"/>
    <property type="match status" value="3"/>
</dbReference>
<dbReference type="GO" id="GO:0042910">
    <property type="term" value="F:xenobiotic transmembrane transporter activity"/>
    <property type="evidence" value="ECO:0007669"/>
    <property type="project" value="TreeGrafter"/>
</dbReference>
<keyword evidence="3" id="KW-0812">Transmembrane</keyword>
<feature type="transmembrane region" description="Helical" evidence="3">
    <location>
        <begin position="906"/>
        <end position="924"/>
    </location>
</feature>
<dbReference type="Gene3D" id="3.30.70.1430">
    <property type="entry name" value="Multidrug efflux transporter AcrB pore domain"/>
    <property type="match status" value="2"/>
</dbReference>
<evidence type="ECO:0000256" key="2">
    <source>
        <dbReference type="SAM" id="MobiDB-lite"/>
    </source>
</evidence>
<protein>
    <submittedName>
        <fullName evidence="4">Efflux RND transporter permease subunit</fullName>
    </submittedName>
</protein>
<gene>
    <name evidence="4" type="ORF">IAC96_00580</name>
</gene>
<dbReference type="SUPFAM" id="SSF82866">
    <property type="entry name" value="Multidrug efflux transporter AcrB transmembrane domain"/>
    <property type="match status" value="2"/>
</dbReference>
<organism evidence="4 5">
    <name type="scientific">Candidatus Fimimorpha faecalis</name>
    <dbReference type="NCBI Taxonomy" id="2840824"/>
    <lineage>
        <taxon>Bacteria</taxon>
        <taxon>Bacillati</taxon>
        <taxon>Bacillota</taxon>
        <taxon>Clostridia</taxon>
        <taxon>Eubacteriales</taxon>
        <taxon>Candidatus Fimimorpha</taxon>
    </lineage>
</organism>
<dbReference type="Proteomes" id="UP000824201">
    <property type="component" value="Unassembled WGS sequence"/>
</dbReference>
<feature type="coiled-coil region" evidence="1">
    <location>
        <begin position="433"/>
        <end position="460"/>
    </location>
</feature>
<feature type="transmembrane region" description="Helical" evidence="3">
    <location>
        <begin position="772"/>
        <end position="793"/>
    </location>
</feature>
<name>A0A9D1JBY7_9FIRM</name>
<accession>A0A9D1JBY7</accession>
<feature type="transmembrane region" description="Helical" evidence="3">
    <location>
        <begin position="814"/>
        <end position="837"/>
    </location>
</feature>
<dbReference type="Gene3D" id="3.30.70.1440">
    <property type="entry name" value="Multidrug efflux transporter AcrB pore domain"/>
    <property type="match status" value="1"/>
</dbReference>
<reference evidence="4" key="2">
    <citation type="journal article" date="2021" name="PeerJ">
        <title>Extensive microbial diversity within the chicken gut microbiome revealed by metagenomics and culture.</title>
        <authorList>
            <person name="Gilroy R."/>
            <person name="Ravi A."/>
            <person name="Getino M."/>
            <person name="Pursley I."/>
            <person name="Horton D.L."/>
            <person name="Alikhan N.F."/>
            <person name="Baker D."/>
            <person name="Gharbi K."/>
            <person name="Hall N."/>
            <person name="Watson M."/>
            <person name="Adriaenssens E.M."/>
            <person name="Foster-Nyarko E."/>
            <person name="Jarju S."/>
            <person name="Secka A."/>
            <person name="Antonio M."/>
            <person name="Oren A."/>
            <person name="Chaudhuri R.R."/>
            <person name="La Ragione R."/>
            <person name="Hildebrand F."/>
            <person name="Pallen M.J."/>
        </authorList>
    </citation>
    <scope>NUCLEOTIDE SEQUENCE</scope>
    <source>
        <strain evidence="4">ChiW13-3771</strain>
    </source>
</reference>
<feature type="transmembrane region" description="Helical" evidence="3">
    <location>
        <begin position="1290"/>
        <end position="1314"/>
    </location>
</feature>
<feature type="transmembrane region" description="Helical" evidence="3">
    <location>
        <begin position="720"/>
        <end position="739"/>
    </location>
</feature>
<feature type="transmembrane region" description="Helical" evidence="3">
    <location>
        <begin position="1264"/>
        <end position="1284"/>
    </location>
</feature>